<evidence type="ECO:0000313" key="2">
    <source>
        <dbReference type="EMBL" id="SKA85381.1"/>
    </source>
</evidence>
<keyword evidence="3" id="KW-1185">Reference proteome</keyword>
<dbReference type="Pfam" id="PF01636">
    <property type="entry name" value="APH"/>
    <property type="match status" value="1"/>
</dbReference>
<name>A0A1T4X906_9BACT</name>
<accession>A0A1T4X906</accession>
<dbReference type="AlphaFoldDB" id="A0A1T4X906"/>
<dbReference type="STRING" id="1121449.SAMN02745704_01855"/>
<proteinExistence type="predicted"/>
<dbReference type="InterPro" id="IPR002575">
    <property type="entry name" value="Aminoglycoside_PTrfase"/>
</dbReference>
<feature type="domain" description="Aminoglycoside phosphotransferase" evidence="1">
    <location>
        <begin position="34"/>
        <end position="248"/>
    </location>
</feature>
<evidence type="ECO:0000313" key="3">
    <source>
        <dbReference type="Proteomes" id="UP000190027"/>
    </source>
</evidence>
<sequence length="321" mass="36047">MLDPLEMFGLRTRRVLPGVALCGSPQRCAARSVREDRQGRQWILEQLRRDQLDRRRAVAGILERLRAMGLERLPEIRRSVNQEHVGRCAGMHWQLTRYVPSDPLPRPGYLDHAERGVELAAFLTDFSPACRNLPLKAADPLGPALDPLAYARDLEETVRRAHPRVHSRLCAVLRGLKSHQDALSALPVSWQHGDFHPLNVLWRGRKAVAVIDWEFLGLRPECWDVGNMLGCLGFEHPSGLVGPLAAGLVQGVARAGILSAASWAVLPEFMVLQRSAWLAEWLRQGDGDLVDMELDYMEWLLREADHLRSVWNSAVPEGEAA</sequence>
<dbReference type="GO" id="GO:0016301">
    <property type="term" value="F:kinase activity"/>
    <property type="evidence" value="ECO:0007669"/>
    <property type="project" value="UniProtKB-KW"/>
</dbReference>
<protein>
    <submittedName>
        <fullName evidence="2">Homoserine kinase type II</fullName>
    </submittedName>
</protein>
<organism evidence="2 3">
    <name type="scientific">Paucidesulfovibrio gracilis DSM 16080</name>
    <dbReference type="NCBI Taxonomy" id="1121449"/>
    <lineage>
        <taxon>Bacteria</taxon>
        <taxon>Pseudomonadati</taxon>
        <taxon>Thermodesulfobacteriota</taxon>
        <taxon>Desulfovibrionia</taxon>
        <taxon>Desulfovibrionales</taxon>
        <taxon>Desulfovibrionaceae</taxon>
        <taxon>Paucidesulfovibrio</taxon>
    </lineage>
</organism>
<dbReference type="RefSeq" id="WP_159447189.1">
    <property type="nucleotide sequence ID" value="NZ_FUYC01000008.1"/>
</dbReference>
<dbReference type="Gene3D" id="3.90.1200.10">
    <property type="match status" value="1"/>
</dbReference>
<gene>
    <name evidence="2" type="ORF">SAMN02745704_01855</name>
</gene>
<dbReference type="EMBL" id="FUYC01000008">
    <property type="protein sequence ID" value="SKA85381.1"/>
    <property type="molecule type" value="Genomic_DNA"/>
</dbReference>
<evidence type="ECO:0000259" key="1">
    <source>
        <dbReference type="Pfam" id="PF01636"/>
    </source>
</evidence>
<reference evidence="2 3" key="1">
    <citation type="submission" date="2017-02" db="EMBL/GenBank/DDBJ databases">
        <authorList>
            <person name="Peterson S.W."/>
        </authorList>
    </citation>
    <scope>NUCLEOTIDE SEQUENCE [LARGE SCALE GENOMIC DNA]</scope>
    <source>
        <strain evidence="2 3">DSM 16080</strain>
    </source>
</reference>
<dbReference type="OrthoDB" id="9797603at2"/>
<keyword evidence="2" id="KW-0808">Transferase</keyword>
<dbReference type="SUPFAM" id="SSF56112">
    <property type="entry name" value="Protein kinase-like (PK-like)"/>
    <property type="match status" value="1"/>
</dbReference>
<dbReference type="InterPro" id="IPR011009">
    <property type="entry name" value="Kinase-like_dom_sf"/>
</dbReference>
<keyword evidence="2" id="KW-0418">Kinase</keyword>
<dbReference type="Proteomes" id="UP000190027">
    <property type="component" value="Unassembled WGS sequence"/>
</dbReference>